<evidence type="ECO:0000313" key="5">
    <source>
        <dbReference type="EMBL" id="MDH8678818.1"/>
    </source>
</evidence>
<keyword evidence="6" id="KW-1185">Reference proteome</keyword>
<dbReference type="CDD" id="cd01949">
    <property type="entry name" value="GGDEF"/>
    <property type="match status" value="1"/>
</dbReference>
<dbReference type="PANTHER" id="PTHR45228">
    <property type="entry name" value="CYCLIC DI-GMP PHOSPHODIESTERASE TM_0186-RELATED"/>
    <property type="match status" value="1"/>
</dbReference>
<feature type="domain" description="PAS" evidence="1">
    <location>
        <begin position="262"/>
        <end position="335"/>
    </location>
</feature>
<dbReference type="InterPro" id="IPR035965">
    <property type="entry name" value="PAS-like_dom_sf"/>
</dbReference>
<feature type="domain" description="PAC" evidence="2">
    <location>
        <begin position="211"/>
        <end position="261"/>
    </location>
</feature>
<evidence type="ECO:0000259" key="3">
    <source>
        <dbReference type="PROSITE" id="PS50887"/>
    </source>
</evidence>
<dbReference type="NCBIfam" id="TIGR00229">
    <property type="entry name" value="sensory_box"/>
    <property type="match status" value="2"/>
</dbReference>
<dbReference type="InterPro" id="IPR043128">
    <property type="entry name" value="Rev_trsase/Diguanyl_cyclase"/>
</dbReference>
<name>A0ABT6NEG8_9FIRM</name>
<dbReference type="Pfam" id="PF08448">
    <property type="entry name" value="PAS_4"/>
    <property type="match status" value="1"/>
</dbReference>
<proteinExistence type="predicted"/>
<feature type="domain" description="GGDEF" evidence="3">
    <location>
        <begin position="421"/>
        <end position="552"/>
    </location>
</feature>
<dbReference type="SMART" id="SM00267">
    <property type="entry name" value="GGDEF"/>
    <property type="match status" value="1"/>
</dbReference>
<dbReference type="InterPro" id="IPR052020">
    <property type="entry name" value="Cyclic_di-GMP/3'3'-cGAMP_PDE"/>
</dbReference>
<dbReference type="PROSITE" id="PS50113">
    <property type="entry name" value="PAC"/>
    <property type="match status" value="1"/>
</dbReference>
<dbReference type="InterPro" id="IPR013767">
    <property type="entry name" value="PAS_fold"/>
</dbReference>
<dbReference type="SUPFAM" id="SSF109604">
    <property type="entry name" value="HD-domain/PDEase-like"/>
    <property type="match status" value="1"/>
</dbReference>
<protein>
    <submittedName>
        <fullName evidence="5">Diguanylate cyclase</fullName>
        <ecNumber evidence="5">2.7.7.65</ecNumber>
    </submittedName>
</protein>
<evidence type="ECO:0000259" key="2">
    <source>
        <dbReference type="PROSITE" id="PS50113"/>
    </source>
</evidence>
<dbReference type="InterPro" id="IPR013656">
    <property type="entry name" value="PAS_4"/>
</dbReference>
<dbReference type="Proteomes" id="UP001158045">
    <property type="component" value="Unassembled WGS sequence"/>
</dbReference>
<dbReference type="Gene3D" id="1.10.3210.10">
    <property type="entry name" value="Hypothetical protein af1432"/>
    <property type="match status" value="1"/>
</dbReference>
<dbReference type="EMBL" id="JARYZI010000007">
    <property type="protein sequence ID" value="MDH8678818.1"/>
    <property type="molecule type" value="Genomic_DNA"/>
</dbReference>
<dbReference type="InterPro" id="IPR000014">
    <property type="entry name" value="PAS"/>
</dbReference>
<evidence type="ECO:0000259" key="1">
    <source>
        <dbReference type="PROSITE" id="PS50112"/>
    </source>
</evidence>
<dbReference type="PROSITE" id="PS51832">
    <property type="entry name" value="HD_GYP"/>
    <property type="match status" value="1"/>
</dbReference>
<keyword evidence="5" id="KW-0808">Transferase</keyword>
<keyword evidence="5" id="KW-0548">Nucleotidyltransferase</keyword>
<dbReference type="InterPro" id="IPR000160">
    <property type="entry name" value="GGDEF_dom"/>
</dbReference>
<dbReference type="RefSeq" id="WP_281094709.1">
    <property type="nucleotide sequence ID" value="NZ_JARYZI010000007.1"/>
</dbReference>
<dbReference type="Gene3D" id="3.30.450.20">
    <property type="entry name" value="PAS domain"/>
    <property type="match status" value="3"/>
</dbReference>
<dbReference type="PROSITE" id="PS50887">
    <property type="entry name" value="GGDEF"/>
    <property type="match status" value="1"/>
</dbReference>
<dbReference type="SUPFAM" id="SSF55785">
    <property type="entry name" value="PYP-like sensor domain (PAS domain)"/>
    <property type="match status" value="3"/>
</dbReference>
<dbReference type="InterPro" id="IPR029787">
    <property type="entry name" value="Nucleotide_cyclase"/>
</dbReference>
<dbReference type="SUPFAM" id="SSF55073">
    <property type="entry name" value="Nucleotide cyclase"/>
    <property type="match status" value="1"/>
</dbReference>
<dbReference type="Gene3D" id="3.30.70.270">
    <property type="match status" value="1"/>
</dbReference>
<gene>
    <name evidence="5" type="ORF">QE109_11700</name>
</gene>
<dbReference type="PROSITE" id="PS50112">
    <property type="entry name" value="PAS"/>
    <property type="match status" value="1"/>
</dbReference>
<reference evidence="5 6" key="1">
    <citation type="submission" date="2023-04" db="EMBL/GenBank/DDBJ databases">
        <title>Fusibacter bizertensis strain WBS, isolated from littoral bottom sediments of the Arctic seas - biochemical and genomic analysis.</title>
        <authorList>
            <person name="Brioukhanov A.L."/>
        </authorList>
    </citation>
    <scope>NUCLEOTIDE SEQUENCE [LARGE SCALE GENOMIC DNA]</scope>
    <source>
        <strain evidence="5 6">WBS</strain>
    </source>
</reference>
<dbReference type="EC" id="2.7.7.65" evidence="5"/>
<accession>A0ABT6NEG8</accession>
<dbReference type="Pfam" id="PF13487">
    <property type="entry name" value="HD_5"/>
    <property type="match status" value="1"/>
</dbReference>
<dbReference type="CDD" id="cd00077">
    <property type="entry name" value="HDc"/>
    <property type="match status" value="1"/>
</dbReference>
<dbReference type="Pfam" id="PF00990">
    <property type="entry name" value="GGDEF"/>
    <property type="match status" value="1"/>
</dbReference>
<dbReference type="NCBIfam" id="TIGR00254">
    <property type="entry name" value="GGDEF"/>
    <property type="match status" value="1"/>
</dbReference>
<comment type="caution">
    <text evidence="5">The sequence shown here is derived from an EMBL/GenBank/DDBJ whole genome shotgun (WGS) entry which is preliminary data.</text>
</comment>
<dbReference type="Pfam" id="PF00989">
    <property type="entry name" value="PAS"/>
    <property type="match status" value="1"/>
</dbReference>
<dbReference type="GO" id="GO:0052621">
    <property type="term" value="F:diguanylate cyclase activity"/>
    <property type="evidence" value="ECO:0007669"/>
    <property type="project" value="UniProtKB-EC"/>
</dbReference>
<dbReference type="PANTHER" id="PTHR45228:SF1">
    <property type="entry name" value="CYCLIC DI-GMP PHOSPHODIESTERASE TM_0186"/>
    <property type="match status" value="1"/>
</dbReference>
<dbReference type="InterPro" id="IPR037522">
    <property type="entry name" value="HD_GYP_dom"/>
</dbReference>
<dbReference type="SMART" id="SM00091">
    <property type="entry name" value="PAS"/>
    <property type="match status" value="1"/>
</dbReference>
<dbReference type="InterPro" id="IPR003607">
    <property type="entry name" value="HD/PDEase_dom"/>
</dbReference>
<feature type="domain" description="HD-GYP" evidence="4">
    <location>
        <begin position="542"/>
        <end position="734"/>
    </location>
</feature>
<organism evidence="5 6">
    <name type="scientific">Fusibacter bizertensis</name>
    <dbReference type="NCBI Taxonomy" id="1488331"/>
    <lineage>
        <taxon>Bacteria</taxon>
        <taxon>Bacillati</taxon>
        <taxon>Bacillota</taxon>
        <taxon>Clostridia</taxon>
        <taxon>Eubacteriales</taxon>
        <taxon>Eubacteriales Family XII. Incertae Sedis</taxon>
        <taxon>Fusibacter</taxon>
    </lineage>
</organism>
<dbReference type="InterPro" id="IPR000700">
    <property type="entry name" value="PAS-assoc_C"/>
</dbReference>
<sequence length="734" mass="83361">MRDNLEKSVLFENIAVTIPKGFAYYKIVSDSKANSLDCITLGMNRIYREIFGYSEDFIGKPLSECIKFTQITQIWLERFDKIANSGESETFEYQMPSTNLWYSVTGFSFLKGYYAVIIDNITEIKNLSIENEKYLREFEMIFNGTQDAIFVLEVLEDNVLKFKRLNKSHEIATGLTTELVKGKTPFELMGNKVGQELYDKYMTCVLSKTAISYEETLTLLTGTKTWLTTLSPVIQDDEVIQIIGSARDITDRIVAENLLNLEKEKMSVTLESINDGVITTDLEGIITYINDSARKIIEMPTGVVIGNNFDDVFVIHERNMRNLLKVYLLKVFNHEFDVERFNNLVLQTNDSVSKTITYKRAPIIGADKMPSGVVITISDETKHVENEEKLAYLSLHDKLTGLYNRTFFDEELIRLDTERQLPLSIIIGDVNGLKISNDVFGHLAGDQLLIEVSNIFKSVLRAEDIIARWGGDEFVALLPNTSESVAKEVCDRIKSLCQKADEKPIRPSISLGVATKYSSEQSILDQFNIAEAQMYKNKLSESKQNRDQIIGSLKNRLKVLNLETIEHCDRIKIMVRSIATKMNLNNSEVELLAILADIHDIGNIGVKANTLSKAGLLDEYEWIEVKKHPEIGYRIAQANADLITVAELILTHHENWDGSGYPQGLAGTQIPKLSRVLRLFDAYDVMTHEKPYKRAKTKEQAFDEIRKCTGTQFDPKFAELFINAIKDNEDVVNE</sequence>
<evidence type="ECO:0000313" key="6">
    <source>
        <dbReference type="Proteomes" id="UP001158045"/>
    </source>
</evidence>
<evidence type="ECO:0000259" key="4">
    <source>
        <dbReference type="PROSITE" id="PS51832"/>
    </source>
</evidence>
<dbReference type="CDD" id="cd00130">
    <property type="entry name" value="PAS"/>
    <property type="match status" value="1"/>
</dbReference>